<dbReference type="AlphaFoldDB" id="A0A5D1ZW87"/>
<name>A0A5D1ZW87_GOSDA</name>
<dbReference type="InterPro" id="IPR005302">
    <property type="entry name" value="MoCF_Sase_C"/>
</dbReference>
<organism evidence="2 3">
    <name type="scientific">Gossypium darwinii</name>
    <name type="common">Darwin's cotton</name>
    <name type="synonym">Gossypium barbadense var. darwinii</name>
    <dbReference type="NCBI Taxonomy" id="34276"/>
    <lineage>
        <taxon>Eukaryota</taxon>
        <taxon>Viridiplantae</taxon>
        <taxon>Streptophyta</taxon>
        <taxon>Embryophyta</taxon>
        <taxon>Tracheophyta</taxon>
        <taxon>Spermatophyta</taxon>
        <taxon>Magnoliopsida</taxon>
        <taxon>eudicotyledons</taxon>
        <taxon>Gunneridae</taxon>
        <taxon>Pentapetalae</taxon>
        <taxon>rosids</taxon>
        <taxon>malvids</taxon>
        <taxon>Malvales</taxon>
        <taxon>Malvaceae</taxon>
        <taxon>Malvoideae</taxon>
        <taxon>Gossypium</taxon>
    </lineage>
</organism>
<protein>
    <recommendedName>
        <fullName evidence="1">MOSC domain-containing protein</fullName>
    </recommendedName>
</protein>
<dbReference type="GO" id="GO:0030170">
    <property type="term" value="F:pyridoxal phosphate binding"/>
    <property type="evidence" value="ECO:0007669"/>
    <property type="project" value="InterPro"/>
</dbReference>
<dbReference type="GO" id="GO:0030151">
    <property type="term" value="F:molybdenum ion binding"/>
    <property type="evidence" value="ECO:0007669"/>
    <property type="project" value="InterPro"/>
</dbReference>
<accession>A0A5D1ZW87</accession>
<evidence type="ECO:0000313" key="3">
    <source>
        <dbReference type="Proteomes" id="UP000323506"/>
    </source>
</evidence>
<dbReference type="EMBL" id="CM017713">
    <property type="protein sequence ID" value="TYG36904.1"/>
    <property type="molecule type" value="Genomic_DNA"/>
</dbReference>
<sequence>MRFQPNLVISGGEPYVEDGWRNLRIGNTYFSVTCVEEKAVLSLEAYILLYAK</sequence>
<proteinExistence type="predicted"/>
<keyword evidence="3" id="KW-1185">Reference proteome</keyword>
<evidence type="ECO:0000259" key="1">
    <source>
        <dbReference type="PROSITE" id="PS51340"/>
    </source>
</evidence>
<evidence type="ECO:0000313" key="2">
    <source>
        <dbReference type="EMBL" id="TYG36904.1"/>
    </source>
</evidence>
<gene>
    <name evidence="2" type="ORF">ES288_D13G100500v1</name>
</gene>
<feature type="domain" description="MOSC" evidence="1">
    <location>
        <begin position="1"/>
        <end position="52"/>
    </location>
</feature>
<reference evidence="2 3" key="1">
    <citation type="submission" date="2019-06" db="EMBL/GenBank/DDBJ databases">
        <title>WGS assembly of Gossypium darwinii.</title>
        <authorList>
            <person name="Chen Z.J."/>
            <person name="Sreedasyam A."/>
            <person name="Ando A."/>
            <person name="Song Q."/>
            <person name="De L."/>
            <person name="Hulse-Kemp A."/>
            <person name="Ding M."/>
            <person name="Ye W."/>
            <person name="Kirkbride R."/>
            <person name="Jenkins J."/>
            <person name="Plott C."/>
            <person name="Lovell J."/>
            <person name="Lin Y.-M."/>
            <person name="Vaughn R."/>
            <person name="Liu B."/>
            <person name="Li W."/>
            <person name="Simpson S."/>
            <person name="Scheffler B."/>
            <person name="Saski C."/>
            <person name="Grover C."/>
            <person name="Hu G."/>
            <person name="Conover J."/>
            <person name="Carlson J."/>
            <person name="Shu S."/>
            <person name="Boston L."/>
            <person name="Williams M."/>
            <person name="Peterson D."/>
            <person name="Mcgee K."/>
            <person name="Jones D."/>
            <person name="Wendel J."/>
            <person name="Stelly D."/>
            <person name="Grimwood J."/>
            <person name="Schmutz J."/>
        </authorList>
    </citation>
    <scope>NUCLEOTIDE SEQUENCE [LARGE SCALE GENOMIC DNA]</scope>
    <source>
        <strain evidence="2">1808015.09</strain>
    </source>
</reference>
<dbReference type="Proteomes" id="UP000323506">
    <property type="component" value="Chromosome D13"/>
</dbReference>
<dbReference type="PROSITE" id="PS51340">
    <property type="entry name" value="MOSC"/>
    <property type="match status" value="1"/>
</dbReference>
<dbReference type="GO" id="GO:0003824">
    <property type="term" value="F:catalytic activity"/>
    <property type="evidence" value="ECO:0007669"/>
    <property type="project" value="InterPro"/>
</dbReference>